<dbReference type="AlphaFoldDB" id="A0A9N8QNU9"/>
<gene>
    <name evidence="3" type="ORF">JKILLFL_G2597</name>
</gene>
<name>A0A9N8QNU9_9BASI</name>
<comment type="caution">
    <text evidence="3">The sequence shown here is derived from an EMBL/GenBank/DDBJ whole genome shotgun (WGS) entry which is preliminary data.</text>
</comment>
<feature type="region of interest" description="Disordered" evidence="2">
    <location>
        <begin position="77"/>
        <end position="154"/>
    </location>
</feature>
<evidence type="ECO:0000313" key="4">
    <source>
        <dbReference type="Proteomes" id="UP000836404"/>
    </source>
</evidence>
<keyword evidence="4" id="KW-1185">Reference proteome</keyword>
<protein>
    <submittedName>
        <fullName evidence="3">Uncharacterized protein</fullName>
    </submittedName>
</protein>
<sequence length="399" mass="44749">MLEAAELSIQLYNECQPDIAARIRAIYQTHKNEEENLQAAYFRALEVSTDRLAEDIRDELILVHNLLTTWTDTHERLGRTPWSSSEEDDARSPAPLAPAPTGPASSNSRRAEKRHVKASPPRHGQPAEKRNRVVEEPSASEPQAAVPRPDGKHKAVTIHRGVSSLEGAGSLRPPKKTVKKVADLEFVLLWLLSKDACRRAAEKETVFKKPMIQNSDGTFVEADEACPDGYVQEGDLDWILWNECTKVHAPTSVGTLRSRRRADERGTDECSADERGTDECSADERGAVETIAIYTEETLMAEHDVDEDVQQMFKKAHHVVFNHNLTESQCAALQKYYAWIRSTWCRRYQLIVNSGSEDREEETRARQEQKAKLAAMQAKMDQLVAAATVRPAEASRLAA</sequence>
<dbReference type="Proteomes" id="UP000836404">
    <property type="component" value="Unassembled WGS sequence"/>
</dbReference>
<dbReference type="EMBL" id="CAJHJF010006732">
    <property type="protein sequence ID" value="CAD6958694.1"/>
    <property type="molecule type" value="Genomic_DNA"/>
</dbReference>
<keyword evidence="1" id="KW-0175">Coiled coil</keyword>
<evidence type="ECO:0000256" key="2">
    <source>
        <dbReference type="SAM" id="MobiDB-lite"/>
    </source>
</evidence>
<proteinExistence type="predicted"/>
<evidence type="ECO:0000256" key="1">
    <source>
        <dbReference type="SAM" id="Coils"/>
    </source>
</evidence>
<feature type="coiled-coil region" evidence="1">
    <location>
        <begin position="359"/>
        <end position="386"/>
    </location>
</feature>
<feature type="compositionally biased region" description="Basic and acidic residues" evidence="2">
    <location>
        <begin position="125"/>
        <end position="135"/>
    </location>
</feature>
<reference evidence="3 4" key="1">
    <citation type="submission" date="2020-10" db="EMBL/GenBank/DDBJ databases">
        <authorList>
            <person name="Sedaghatjoo S."/>
        </authorList>
    </citation>
    <scope>NUCLEOTIDE SEQUENCE [LARGE SCALE GENOMIC DNA]</scope>
    <source>
        <strain evidence="3 4">LLFL</strain>
    </source>
</reference>
<organism evidence="3 4">
    <name type="scientific">Tilletia laevis</name>
    <dbReference type="NCBI Taxonomy" id="157183"/>
    <lineage>
        <taxon>Eukaryota</taxon>
        <taxon>Fungi</taxon>
        <taxon>Dikarya</taxon>
        <taxon>Basidiomycota</taxon>
        <taxon>Ustilaginomycotina</taxon>
        <taxon>Exobasidiomycetes</taxon>
        <taxon>Tilletiales</taxon>
        <taxon>Tilletiaceae</taxon>
        <taxon>Tilletia</taxon>
    </lineage>
</organism>
<accession>A0A9N8QNU9</accession>
<feature type="region of interest" description="Disordered" evidence="2">
    <location>
        <begin position="259"/>
        <end position="281"/>
    </location>
</feature>
<feature type="compositionally biased region" description="Basic and acidic residues" evidence="2">
    <location>
        <begin position="261"/>
        <end position="281"/>
    </location>
</feature>
<evidence type="ECO:0000313" key="3">
    <source>
        <dbReference type="EMBL" id="CAD6958694.1"/>
    </source>
</evidence>